<gene>
    <name evidence="1" type="ORF">LAZ67_23001365</name>
</gene>
<dbReference type="EMBL" id="CP092885">
    <property type="protein sequence ID" value="UYV83530.1"/>
    <property type="molecule type" value="Genomic_DNA"/>
</dbReference>
<name>A0ABY6LQL5_9ARAC</name>
<accession>A0ABY6LQL5</accession>
<dbReference type="InterPro" id="IPR036397">
    <property type="entry name" value="RNaseH_sf"/>
</dbReference>
<proteinExistence type="predicted"/>
<evidence type="ECO:0008006" key="3">
    <source>
        <dbReference type="Google" id="ProtNLM"/>
    </source>
</evidence>
<reference evidence="1 2" key="1">
    <citation type="submission" date="2022-03" db="EMBL/GenBank/DDBJ databases">
        <title>A chromosomal length assembly of Cordylochernes scorpioides.</title>
        <authorList>
            <person name="Zeh D."/>
            <person name="Zeh J."/>
        </authorList>
    </citation>
    <scope>NUCLEOTIDE SEQUENCE [LARGE SCALE GENOMIC DNA]</scope>
    <source>
        <strain evidence="1">IN4F17</strain>
        <tissue evidence="1">Whole Body</tissue>
    </source>
</reference>
<sequence length="111" mass="12837">MMPQPPYSPDLAPCDFFLFPKLKRPIKRRRYATLDEMKTASKEELKKIFKNEFLKCFEDWKNRWHKSVGHLTAALVAAVLVSPCLRGFMQDAELSSVIPQLPLVLVPRGTY</sequence>
<dbReference type="Gene3D" id="3.30.420.10">
    <property type="entry name" value="Ribonuclease H-like superfamily/Ribonuclease H"/>
    <property type="match status" value="1"/>
</dbReference>
<dbReference type="Proteomes" id="UP001235939">
    <property type="component" value="Chromosome 23"/>
</dbReference>
<evidence type="ECO:0000313" key="1">
    <source>
        <dbReference type="EMBL" id="UYV83530.1"/>
    </source>
</evidence>
<protein>
    <recommendedName>
        <fullName evidence="3">Transposase</fullName>
    </recommendedName>
</protein>
<organism evidence="1 2">
    <name type="scientific">Cordylochernes scorpioides</name>
    <dbReference type="NCBI Taxonomy" id="51811"/>
    <lineage>
        <taxon>Eukaryota</taxon>
        <taxon>Metazoa</taxon>
        <taxon>Ecdysozoa</taxon>
        <taxon>Arthropoda</taxon>
        <taxon>Chelicerata</taxon>
        <taxon>Arachnida</taxon>
        <taxon>Pseudoscorpiones</taxon>
        <taxon>Cheliferoidea</taxon>
        <taxon>Chernetidae</taxon>
        <taxon>Cordylochernes</taxon>
    </lineage>
</organism>
<keyword evidence="2" id="KW-1185">Reference proteome</keyword>
<evidence type="ECO:0000313" key="2">
    <source>
        <dbReference type="Proteomes" id="UP001235939"/>
    </source>
</evidence>